<evidence type="ECO:0000256" key="1">
    <source>
        <dbReference type="SAM" id="Phobius"/>
    </source>
</evidence>
<reference evidence="3" key="1">
    <citation type="submission" date="2016-11" db="UniProtKB">
        <authorList>
            <consortium name="WormBaseParasite"/>
        </authorList>
    </citation>
    <scope>IDENTIFICATION</scope>
</reference>
<feature type="transmembrane region" description="Helical" evidence="1">
    <location>
        <begin position="40"/>
        <end position="60"/>
    </location>
</feature>
<feature type="transmembrane region" description="Helical" evidence="1">
    <location>
        <begin position="120"/>
        <end position="140"/>
    </location>
</feature>
<feature type="transmembrane region" description="Helical" evidence="1">
    <location>
        <begin position="232"/>
        <end position="254"/>
    </location>
</feature>
<keyword evidence="1" id="KW-1133">Transmembrane helix</keyword>
<organism evidence="2 3">
    <name type="scientific">Steinernema glaseri</name>
    <dbReference type="NCBI Taxonomy" id="37863"/>
    <lineage>
        <taxon>Eukaryota</taxon>
        <taxon>Metazoa</taxon>
        <taxon>Ecdysozoa</taxon>
        <taxon>Nematoda</taxon>
        <taxon>Chromadorea</taxon>
        <taxon>Rhabditida</taxon>
        <taxon>Tylenchina</taxon>
        <taxon>Panagrolaimomorpha</taxon>
        <taxon>Strongyloidoidea</taxon>
        <taxon>Steinernematidae</taxon>
        <taxon>Steinernema</taxon>
    </lineage>
</organism>
<evidence type="ECO:0000313" key="2">
    <source>
        <dbReference type="Proteomes" id="UP000095287"/>
    </source>
</evidence>
<evidence type="ECO:0000313" key="3">
    <source>
        <dbReference type="WBParaSite" id="L893_g11200.t1"/>
    </source>
</evidence>
<sequence>MCDNITSLLEKEKCLEQMTIQRYHDLTAVVLQTTVMVRWYTAYPVFVVSLFILYLSCFVVPYSLARSYCVNIAIQNILSAVCSIVDHIIFHLLNNDMHQHSNTWLHKTFRKVNNYVADCYLYFSTLTILFAYLGVARPLVFKKIMQKKRIVVAASCFLYLWCAALALKVLLFQWIDRPVANFTLKVAHSTFSVALYVVMIALYTLTLLEIVKRRTGIVANESASRQLYWKTLKSIVAFCTLPNIAYAITLSHFICEIHLYRLINLVPPAPSEQQGCSCQLPCNMVSLIARALLTVRLLVTSFTALIAFHDYRVATMRILQKALNSFKGTTNVHEIHRSDSNDSIFHRRKSTPLRNVSETEKAQVVI</sequence>
<dbReference type="AlphaFoldDB" id="A0A1I7XZI7"/>
<name>A0A1I7XZI7_9BILA</name>
<keyword evidence="2" id="KW-1185">Reference proteome</keyword>
<proteinExistence type="predicted"/>
<keyword evidence="1" id="KW-0472">Membrane</keyword>
<dbReference type="WBParaSite" id="L893_g11200.t1">
    <property type="protein sequence ID" value="L893_g11200.t1"/>
    <property type="gene ID" value="L893_g11200"/>
</dbReference>
<keyword evidence="1" id="KW-0812">Transmembrane</keyword>
<dbReference type="Proteomes" id="UP000095287">
    <property type="component" value="Unplaced"/>
</dbReference>
<accession>A0A1I7XZI7</accession>
<feature type="transmembrane region" description="Helical" evidence="1">
    <location>
        <begin position="187"/>
        <end position="211"/>
    </location>
</feature>
<feature type="transmembrane region" description="Helical" evidence="1">
    <location>
        <begin position="72"/>
        <end position="93"/>
    </location>
</feature>
<feature type="transmembrane region" description="Helical" evidence="1">
    <location>
        <begin position="152"/>
        <end position="175"/>
    </location>
</feature>
<protein>
    <submittedName>
        <fullName evidence="3">G_PROTEIN_RECEP_F1_2 domain-containing protein</fullName>
    </submittedName>
</protein>
<feature type="transmembrane region" description="Helical" evidence="1">
    <location>
        <begin position="287"/>
        <end position="308"/>
    </location>
</feature>